<dbReference type="RefSeq" id="WP_168103164.1">
    <property type="nucleotide sequence ID" value="NZ_JAATEN010000015.1"/>
</dbReference>
<dbReference type="Proteomes" id="UP000695264">
    <property type="component" value="Unassembled WGS sequence"/>
</dbReference>
<dbReference type="SUPFAM" id="SSF47413">
    <property type="entry name" value="lambda repressor-like DNA-binding domains"/>
    <property type="match status" value="1"/>
</dbReference>
<dbReference type="EMBL" id="JAATEN010000015">
    <property type="protein sequence ID" value="NJQ02536.1"/>
    <property type="molecule type" value="Genomic_DNA"/>
</dbReference>
<keyword evidence="3" id="KW-1185">Reference proteome</keyword>
<proteinExistence type="predicted"/>
<comment type="caution">
    <text evidence="2">The sequence shown here is derived from an EMBL/GenBank/DDBJ whole genome shotgun (WGS) entry which is preliminary data.</text>
</comment>
<dbReference type="Pfam" id="PF13560">
    <property type="entry name" value="HTH_31"/>
    <property type="match status" value="1"/>
</dbReference>
<dbReference type="InterPro" id="IPR001387">
    <property type="entry name" value="Cro/C1-type_HTH"/>
</dbReference>
<dbReference type="Gene3D" id="1.10.260.40">
    <property type="entry name" value="lambda repressor-like DNA-binding domains"/>
    <property type="match status" value="1"/>
</dbReference>
<reference evidence="2 3" key="1">
    <citation type="submission" date="2020-03" db="EMBL/GenBank/DDBJ databases">
        <title>WGS of actinomycetes isolated from Thailand.</title>
        <authorList>
            <person name="Thawai C."/>
        </authorList>
    </citation>
    <scope>NUCLEOTIDE SEQUENCE [LARGE SCALE GENOMIC DNA]</scope>
    <source>
        <strain evidence="2 3">PLAI 1-29</strain>
    </source>
</reference>
<organism evidence="2 3">
    <name type="scientific">Streptomyces zingiberis</name>
    <dbReference type="NCBI Taxonomy" id="2053010"/>
    <lineage>
        <taxon>Bacteria</taxon>
        <taxon>Bacillati</taxon>
        <taxon>Actinomycetota</taxon>
        <taxon>Actinomycetes</taxon>
        <taxon>Kitasatosporales</taxon>
        <taxon>Streptomycetaceae</taxon>
        <taxon>Streptomyces</taxon>
    </lineage>
</organism>
<name>A0ABX1BXW6_9ACTN</name>
<protein>
    <submittedName>
        <fullName evidence="2">Helix-turn-helix domain-containing protein</fullName>
    </submittedName>
</protein>
<dbReference type="PROSITE" id="PS50943">
    <property type="entry name" value="HTH_CROC1"/>
    <property type="match status" value="1"/>
</dbReference>
<sequence length="284" mass="31873">MPPRENPTVRQARLGAELRTLRERAGRTAREAGALLGVDQARMSNIEAGRIGIGDERIRRLAAFYACGDQALVEALCAIANERRGRHWWEEYRGILPPGFLDVAELEHHAVRLRSLQIVSIPGILQTEEYARTLFSGDVPPLPGSELEARVEHRVRRRLIFERADPPQFTAIIHEAALRMRFGGRLVTRTQLGYLLEVSDLPVVTLRVVPFHNEEFFEATQPLLYVSGVVPQLDTVQMDTIFGGHYLHAAAQLDKYRALLDIAEGAALGTGDSRDLIARIRQEM</sequence>
<gene>
    <name evidence="2" type="ORF">HCK00_18810</name>
</gene>
<evidence type="ECO:0000259" key="1">
    <source>
        <dbReference type="PROSITE" id="PS50943"/>
    </source>
</evidence>
<evidence type="ECO:0000313" key="3">
    <source>
        <dbReference type="Proteomes" id="UP000695264"/>
    </source>
</evidence>
<dbReference type="InterPro" id="IPR010982">
    <property type="entry name" value="Lambda_DNA-bd_dom_sf"/>
</dbReference>
<dbReference type="CDD" id="cd00093">
    <property type="entry name" value="HTH_XRE"/>
    <property type="match status" value="1"/>
</dbReference>
<dbReference type="InterPro" id="IPR043917">
    <property type="entry name" value="DUF5753"/>
</dbReference>
<feature type="domain" description="HTH cro/C1-type" evidence="1">
    <location>
        <begin position="18"/>
        <end position="73"/>
    </location>
</feature>
<dbReference type="SMART" id="SM00530">
    <property type="entry name" value="HTH_XRE"/>
    <property type="match status" value="1"/>
</dbReference>
<evidence type="ECO:0000313" key="2">
    <source>
        <dbReference type="EMBL" id="NJQ02536.1"/>
    </source>
</evidence>
<dbReference type="Pfam" id="PF19054">
    <property type="entry name" value="DUF5753"/>
    <property type="match status" value="1"/>
</dbReference>
<accession>A0ABX1BXW6</accession>